<dbReference type="Pfam" id="PF00892">
    <property type="entry name" value="EamA"/>
    <property type="match status" value="2"/>
</dbReference>
<dbReference type="SUPFAM" id="SSF103481">
    <property type="entry name" value="Multidrug resistance efflux transporter EmrE"/>
    <property type="match status" value="2"/>
</dbReference>
<evidence type="ECO:0000313" key="9">
    <source>
        <dbReference type="EMBL" id="MDP2538976.1"/>
    </source>
</evidence>
<evidence type="ECO:0000256" key="3">
    <source>
        <dbReference type="ARBA" id="ARBA00022692"/>
    </source>
</evidence>
<dbReference type="Proteomes" id="UP001177258">
    <property type="component" value="Unassembled WGS sequence"/>
</dbReference>
<reference evidence="8" key="2">
    <citation type="submission" date="2023-07" db="EMBL/GenBank/DDBJ databases">
        <authorList>
            <person name="Aydin F."/>
            <person name="Tarhane S."/>
            <person name="Saticioglu I.B."/>
            <person name="Karakaya E."/>
            <person name="Abay S."/>
            <person name="Guran O."/>
            <person name="Bozkurt E."/>
            <person name="Uzum N."/>
            <person name="Olgun K."/>
            <person name="Jablonski D."/>
        </authorList>
    </citation>
    <scope>NUCLEOTIDE SEQUENCE</scope>
    <source>
        <strain evidence="8">Faydin-H75</strain>
    </source>
</reference>
<proteinExistence type="predicted"/>
<feature type="transmembrane region" description="Helical" evidence="6">
    <location>
        <begin position="269"/>
        <end position="288"/>
    </location>
</feature>
<feature type="transmembrane region" description="Helical" evidence="6">
    <location>
        <begin position="71"/>
        <end position="91"/>
    </location>
</feature>
<feature type="transmembrane region" description="Helical" evidence="6">
    <location>
        <begin position="245"/>
        <end position="263"/>
    </location>
</feature>
<dbReference type="RefSeq" id="WP_305516875.1">
    <property type="nucleotide sequence ID" value="NZ_JAUPEV010000004.1"/>
</dbReference>
<evidence type="ECO:0000256" key="4">
    <source>
        <dbReference type="ARBA" id="ARBA00022989"/>
    </source>
</evidence>
<dbReference type="PANTHER" id="PTHR32322">
    <property type="entry name" value="INNER MEMBRANE TRANSPORTER"/>
    <property type="match status" value="1"/>
</dbReference>
<evidence type="ECO:0000256" key="6">
    <source>
        <dbReference type="SAM" id="Phobius"/>
    </source>
</evidence>
<evidence type="ECO:0000256" key="1">
    <source>
        <dbReference type="ARBA" id="ARBA00004651"/>
    </source>
</evidence>
<dbReference type="InterPro" id="IPR037185">
    <property type="entry name" value="EmrE-like"/>
</dbReference>
<accession>A0AA90PQK2</accession>
<dbReference type="PANTHER" id="PTHR32322:SF18">
    <property type="entry name" value="S-ADENOSYLMETHIONINE_S-ADENOSYLHOMOCYSTEINE TRANSPORTER"/>
    <property type="match status" value="1"/>
</dbReference>
<feature type="transmembrane region" description="Helical" evidence="6">
    <location>
        <begin position="97"/>
        <end position="116"/>
    </location>
</feature>
<feature type="transmembrane region" description="Helical" evidence="6">
    <location>
        <begin position="151"/>
        <end position="168"/>
    </location>
</feature>
<comment type="subcellular location">
    <subcellularLocation>
        <location evidence="1">Cell membrane</location>
        <topology evidence="1">Multi-pass membrane protein</topology>
    </subcellularLocation>
</comment>
<evidence type="ECO:0000313" key="11">
    <source>
        <dbReference type="Proteomes" id="UP001240777"/>
    </source>
</evidence>
<keyword evidence="2" id="KW-1003">Cell membrane</keyword>
<evidence type="ECO:0000259" key="7">
    <source>
        <dbReference type="Pfam" id="PF00892"/>
    </source>
</evidence>
<keyword evidence="4 6" id="KW-1133">Transmembrane helix</keyword>
<comment type="caution">
    <text evidence="9">The sequence shown here is derived from an EMBL/GenBank/DDBJ whole genome shotgun (WGS) entry which is preliminary data.</text>
</comment>
<evidence type="ECO:0000256" key="2">
    <source>
        <dbReference type="ARBA" id="ARBA00022475"/>
    </source>
</evidence>
<dbReference type="InterPro" id="IPR050638">
    <property type="entry name" value="AA-Vitamin_Transporters"/>
</dbReference>
<dbReference type="AlphaFoldDB" id="A0AA90PQK2"/>
<dbReference type="EMBL" id="JAUYZK010000005">
    <property type="protein sequence ID" value="MDP2538976.1"/>
    <property type="molecule type" value="Genomic_DNA"/>
</dbReference>
<reference evidence="8 10" key="3">
    <citation type="journal article" date="2024" name="Syst. Appl. Microbiol.">
        <title>Helicobacter cappadocius sp. nov., from lizards: The first psychrotrophic Helicobacter species.</title>
        <authorList>
            <person name="Aydin F."/>
            <person name="Tarhane S."/>
            <person name="Karakaya E."/>
            <person name="Abay S."/>
            <person name="Kayman T."/>
            <person name="Guran O."/>
            <person name="Bozkurt E."/>
            <person name="Uzum N."/>
            <person name="Avci A."/>
            <person name="Olgun K."/>
            <person name="Jablonski D."/>
            <person name="Guran C."/>
            <person name="Burcin Saticioglu I."/>
        </authorList>
    </citation>
    <scope>NUCLEOTIDE SEQUENCE [LARGE SCALE GENOMIC DNA]</scope>
    <source>
        <strain evidence="8">Faydin-H75</strain>
        <strain evidence="10">faydin-H76</strain>
    </source>
</reference>
<feature type="transmembrane region" description="Helical" evidence="6">
    <location>
        <begin position="212"/>
        <end position="233"/>
    </location>
</feature>
<name>A0AA90PQK2_9HELI</name>
<dbReference type="EMBL" id="JAUPEV010000004">
    <property type="protein sequence ID" value="MDO7253035.1"/>
    <property type="molecule type" value="Genomic_DNA"/>
</dbReference>
<protein>
    <submittedName>
        <fullName evidence="9">DMT family transporter</fullName>
    </submittedName>
</protein>
<keyword evidence="5 6" id="KW-0472">Membrane</keyword>
<organism evidence="9 10">
    <name type="scientific">Helicobacter cappadocius</name>
    <dbReference type="NCBI Taxonomy" id="3063998"/>
    <lineage>
        <taxon>Bacteria</taxon>
        <taxon>Pseudomonadati</taxon>
        <taxon>Campylobacterota</taxon>
        <taxon>Epsilonproteobacteria</taxon>
        <taxon>Campylobacterales</taxon>
        <taxon>Helicobacteraceae</taxon>
        <taxon>Helicobacter</taxon>
    </lineage>
</organism>
<feature type="transmembrane region" description="Helical" evidence="6">
    <location>
        <begin position="40"/>
        <end position="59"/>
    </location>
</feature>
<sequence>MKNKELIFSLLLLIAMAFWGLSWPLSKIMVEYLSPYETASIRFGLVALSFIPIMIYLKIPFKIPKKSFKGVFLTSVFNASYSILFFVGLSLGDAGSAGVIVTTLAPILASIVGTFIHHSTLLRREKVGLFLGLLSGGFLLGLNHISSLFTQFNVIFLIAALLWGSITLSSKSATSYMNAIALNFYSSVFSFIVFFPSFFIFGFSEAKNLGNIFWICMLIVGLLSTTFATTIFYKGVHILGINRGGSFTLLVPVFALLFSWAILGETPSLHTIIGGGIAMLGIYFINLFEPNHFKKVKK</sequence>
<dbReference type="GO" id="GO:0005886">
    <property type="term" value="C:plasma membrane"/>
    <property type="evidence" value="ECO:0007669"/>
    <property type="project" value="UniProtKB-SubCell"/>
</dbReference>
<gene>
    <name evidence="8" type="ORF">Q5I04_03810</name>
    <name evidence="9" type="ORF">Q5I06_04195</name>
</gene>
<reference evidence="9 11" key="1">
    <citation type="submission" date="2023-07" db="EMBL/GenBank/DDBJ databases">
        <title>Unpublished Manusciprt.</title>
        <authorList>
            <person name="Aydin F."/>
            <person name="Tarhane S."/>
            <person name="Saticioglu I.B."/>
            <person name="Karakaya E."/>
            <person name="Abay S."/>
            <person name="Guran O."/>
            <person name="Bozkurt E."/>
            <person name="Uzum N."/>
            <person name="Olgun K."/>
            <person name="Jablonski D."/>
        </authorList>
    </citation>
    <scope>NUCLEOTIDE SEQUENCE</scope>
    <source>
        <strain evidence="11">faydin-H75</strain>
        <strain evidence="9">Faydin-H76</strain>
    </source>
</reference>
<feature type="transmembrane region" description="Helical" evidence="6">
    <location>
        <begin position="128"/>
        <end position="145"/>
    </location>
</feature>
<feature type="transmembrane region" description="Helical" evidence="6">
    <location>
        <begin position="180"/>
        <end position="200"/>
    </location>
</feature>
<dbReference type="InterPro" id="IPR000620">
    <property type="entry name" value="EamA_dom"/>
</dbReference>
<keyword evidence="11" id="KW-1185">Reference proteome</keyword>
<evidence type="ECO:0000313" key="10">
    <source>
        <dbReference type="Proteomes" id="UP001177258"/>
    </source>
</evidence>
<evidence type="ECO:0000313" key="8">
    <source>
        <dbReference type="EMBL" id="MDO7253035.1"/>
    </source>
</evidence>
<feature type="domain" description="EamA" evidence="7">
    <location>
        <begin position="10"/>
        <end position="135"/>
    </location>
</feature>
<dbReference type="Proteomes" id="UP001240777">
    <property type="component" value="Unassembled WGS sequence"/>
</dbReference>
<feature type="domain" description="EamA" evidence="7">
    <location>
        <begin position="155"/>
        <end position="286"/>
    </location>
</feature>
<keyword evidence="3 6" id="KW-0812">Transmembrane</keyword>
<evidence type="ECO:0000256" key="5">
    <source>
        <dbReference type="ARBA" id="ARBA00023136"/>
    </source>
</evidence>